<keyword evidence="1" id="KW-0863">Zinc-finger</keyword>
<evidence type="ECO:0000259" key="4">
    <source>
        <dbReference type="PROSITE" id="PS50158"/>
    </source>
</evidence>
<keyword evidence="1" id="KW-0862">Zinc</keyword>
<dbReference type="InterPro" id="IPR054465">
    <property type="entry name" value="Integrase_p58-like_C"/>
</dbReference>
<organism evidence="5 6">
    <name type="scientific">Cordylochernes scorpioides</name>
    <dbReference type="NCBI Taxonomy" id="51811"/>
    <lineage>
        <taxon>Eukaryota</taxon>
        <taxon>Metazoa</taxon>
        <taxon>Ecdysozoa</taxon>
        <taxon>Arthropoda</taxon>
        <taxon>Chelicerata</taxon>
        <taxon>Arachnida</taxon>
        <taxon>Pseudoscorpiones</taxon>
        <taxon>Cheliferoidea</taxon>
        <taxon>Chernetidae</taxon>
        <taxon>Cordylochernes</taxon>
    </lineage>
</organism>
<evidence type="ECO:0000256" key="3">
    <source>
        <dbReference type="SAM" id="MobiDB-lite"/>
    </source>
</evidence>
<accession>A0ABY6L8E0</accession>
<keyword evidence="2" id="KW-0175">Coiled coil</keyword>
<dbReference type="SUPFAM" id="SSF57756">
    <property type="entry name" value="Retrovirus zinc finger-like domains"/>
    <property type="match status" value="1"/>
</dbReference>
<proteinExistence type="predicted"/>
<sequence>MASEQNLLATIAQMMKGLQEEKLLREKEKEKRRVLKEEEKKKEKLLKEKRRVLKEKEKEEERLLRQQEREEFHQKVTNLEIRFQSEIGGVQAALENNICEVRRLEIELARMRSLEGAVISPTGYNIPPPTFDGQTSLEGFRRQFEAVTLNNGWGETEKVTNLIVALRGPALDLLQAVPRADQQSYAMLMGELELRYGEQHLGQTFIDGIRDVEVQRVLRLASFDKSREALVRALEVEAAYRVSESGHPRVREDTEDTRTASRTARRDWQTIGWALLPLWTIWSSKEAVHRQTARPETAGKLNPANVMGQPLAVVNPPHNVVSIREIKRELGHPRVPGAELIVEQSTTGDGGKSNANKEILKRLERLEETGRPGRRSAGPCFRCGRHGHLERQCTVRLPDQRQPGKLNSSNVMDRPGRKHSNADTLSRGPCGDCRHCEKVDEHEVTSRRTTVVPSDDWTSESCRTIQQRDPNVGPIMEWKERGNERPSWEMISDKSPELKTLWSQWDSLSIEDGLLKRIWESADEKSKTMQLVVPKVQVPSVLREIHGGVSGAHFGINKMLKKECDRCAESKGPTTRSRGVMRGLLLETHELVGTKIRMAGHRMRTRYYQRANHDGFGQGDLVWLFHPKRKKGLSPELMAVWKGPYKIIKRINDLVYRIQRSSRSKAKVVHLGRLACYQGDRTNWT</sequence>
<reference evidence="5 6" key="1">
    <citation type="submission" date="2022-01" db="EMBL/GenBank/DDBJ databases">
        <title>A chromosomal length assembly of Cordylochernes scorpioides.</title>
        <authorList>
            <person name="Zeh D."/>
            <person name="Zeh J."/>
        </authorList>
    </citation>
    <scope>NUCLEOTIDE SEQUENCE [LARGE SCALE GENOMIC DNA]</scope>
    <source>
        <strain evidence="5">IN4F17</strain>
        <tissue evidence="5">Whole Body</tissue>
    </source>
</reference>
<feature type="domain" description="CCHC-type" evidence="4">
    <location>
        <begin position="380"/>
        <end position="393"/>
    </location>
</feature>
<dbReference type="PANTHER" id="PTHR45823">
    <property type="entry name" value="T-SNARE COILED-COIL HOMOLOGY DOMAIN-CONTAINING PROTEIN"/>
    <property type="match status" value="1"/>
</dbReference>
<dbReference type="InterPro" id="IPR036875">
    <property type="entry name" value="Znf_CCHC_sf"/>
</dbReference>
<evidence type="ECO:0000256" key="2">
    <source>
        <dbReference type="SAM" id="Coils"/>
    </source>
</evidence>
<feature type="coiled-coil region" evidence="2">
    <location>
        <begin position="18"/>
        <end position="70"/>
    </location>
</feature>
<dbReference type="EMBL" id="CP092877">
    <property type="protein sequence ID" value="UYV77303.1"/>
    <property type="molecule type" value="Genomic_DNA"/>
</dbReference>
<dbReference type="PROSITE" id="PS50158">
    <property type="entry name" value="ZF_CCHC"/>
    <property type="match status" value="1"/>
</dbReference>
<evidence type="ECO:0000313" key="5">
    <source>
        <dbReference type="EMBL" id="UYV77303.1"/>
    </source>
</evidence>
<feature type="region of interest" description="Disordered" evidence="3">
    <location>
        <begin position="394"/>
        <end position="425"/>
    </location>
</feature>
<dbReference type="PANTHER" id="PTHR45823:SF1">
    <property type="entry name" value="T-SNARE COILED-COIL HOMOLOGY DOMAIN-CONTAINING PROTEIN"/>
    <property type="match status" value="1"/>
</dbReference>
<keyword evidence="1" id="KW-0479">Metal-binding</keyword>
<dbReference type="InterPro" id="IPR001878">
    <property type="entry name" value="Znf_CCHC"/>
</dbReference>
<dbReference type="Pfam" id="PF22938">
    <property type="entry name" value="Integrase_p58_C"/>
    <property type="match status" value="1"/>
</dbReference>
<keyword evidence="6" id="KW-1185">Reference proteome</keyword>
<name>A0ABY6L8E0_9ARAC</name>
<evidence type="ECO:0000313" key="6">
    <source>
        <dbReference type="Proteomes" id="UP001235939"/>
    </source>
</evidence>
<protein>
    <submittedName>
        <fullName evidence="5">K02A2.6-like</fullName>
    </submittedName>
</protein>
<dbReference type="Proteomes" id="UP001235939">
    <property type="component" value="Chromosome 15"/>
</dbReference>
<evidence type="ECO:0000256" key="1">
    <source>
        <dbReference type="PROSITE-ProRule" id="PRU00047"/>
    </source>
</evidence>
<gene>
    <name evidence="5" type="ORF">LAZ67_15000428</name>
</gene>